<dbReference type="InterPro" id="IPR002156">
    <property type="entry name" value="RNaseH_domain"/>
</dbReference>
<dbReference type="AlphaFoldDB" id="A0ABD3AHM3"/>
<dbReference type="InterPro" id="IPR036397">
    <property type="entry name" value="RNaseH_sf"/>
</dbReference>
<name>A0ABD3AHM3_9GENT</name>
<comment type="caution">
    <text evidence="2">The sequence shown here is derived from an EMBL/GenBank/DDBJ whole genome shotgun (WGS) entry which is preliminary data.</text>
</comment>
<sequence>MVSPKPNYCKLNSDGAFKGNPGPAGSEGLIRGQLRRWVVGYRRRLGVAFNLLAKLWGFRDGLMLVANRNISCLKIIMDAEAVVDLIQSADLSSHAHANIVSDYSSILGSLQQVQLKHNYRESNRATDFLARKAKEQEIPFVILDHMPQELCNTTGEDMRRNIYPWACILLN</sequence>
<dbReference type="InterPro" id="IPR053151">
    <property type="entry name" value="RNase_H-like"/>
</dbReference>
<dbReference type="PANTHER" id="PTHR47723">
    <property type="entry name" value="OS05G0353850 PROTEIN"/>
    <property type="match status" value="1"/>
</dbReference>
<dbReference type="SUPFAM" id="SSF53098">
    <property type="entry name" value="Ribonuclease H-like"/>
    <property type="match status" value="1"/>
</dbReference>
<dbReference type="Proteomes" id="UP001630127">
    <property type="component" value="Unassembled WGS sequence"/>
</dbReference>
<gene>
    <name evidence="2" type="ORF">ACH5RR_008705</name>
</gene>
<evidence type="ECO:0000313" key="2">
    <source>
        <dbReference type="EMBL" id="KAL3529383.1"/>
    </source>
</evidence>
<feature type="domain" description="RNase H type-1" evidence="1">
    <location>
        <begin position="12"/>
        <end position="133"/>
    </location>
</feature>
<dbReference type="CDD" id="cd06222">
    <property type="entry name" value="RNase_H_like"/>
    <property type="match status" value="1"/>
</dbReference>
<accession>A0ABD3AHM3</accession>
<evidence type="ECO:0000259" key="1">
    <source>
        <dbReference type="Pfam" id="PF13456"/>
    </source>
</evidence>
<dbReference type="Gene3D" id="3.30.420.10">
    <property type="entry name" value="Ribonuclease H-like superfamily/Ribonuclease H"/>
    <property type="match status" value="1"/>
</dbReference>
<dbReference type="Pfam" id="PF13456">
    <property type="entry name" value="RVT_3"/>
    <property type="match status" value="1"/>
</dbReference>
<dbReference type="PANTHER" id="PTHR47723:SF13">
    <property type="entry name" value="PUTATIVE-RELATED"/>
    <property type="match status" value="1"/>
</dbReference>
<dbReference type="InterPro" id="IPR044730">
    <property type="entry name" value="RNase_H-like_dom_plant"/>
</dbReference>
<evidence type="ECO:0000313" key="3">
    <source>
        <dbReference type="Proteomes" id="UP001630127"/>
    </source>
</evidence>
<dbReference type="EMBL" id="JBJUIK010000004">
    <property type="protein sequence ID" value="KAL3529383.1"/>
    <property type="molecule type" value="Genomic_DNA"/>
</dbReference>
<dbReference type="InterPro" id="IPR012337">
    <property type="entry name" value="RNaseH-like_sf"/>
</dbReference>
<keyword evidence="3" id="KW-1185">Reference proteome</keyword>
<organism evidence="2 3">
    <name type="scientific">Cinchona calisaya</name>
    <dbReference type="NCBI Taxonomy" id="153742"/>
    <lineage>
        <taxon>Eukaryota</taxon>
        <taxon>Viridiplantae</taxon>
        <taxon>Streptophyta</taxon>
        <taxon>Embryophyta</taxon>
        <taxon>Tracheophyta</taxon>
        <taxon>Spermatophyta</taxon>
        <taxon>Magnoliopsida</taxon>
        <taxon>eudicotyledons</taxon>
        <taxon>Gunneridae</taxon>
        <taxon>Pentapetalae</taxon>
        <taxon>asterids</taxon>
        <taxon>lamiids</taxon>
        <taxon>Gentianales</taxon>
        <taxon>Rubiaceae</taxon>
        <taxon>Cinchonoideae</taxon>
        <taxon>Cinchoneae</taxon>
        <taxon>Cinchona</taxon>
    </lineage>
</organism>
<proteinExistence type="predicted"/>
<reference evidence="2 3" key="1">
    <citation type="submission" date="2024-11" db="EMBL/GenBank/DDBJ databases">
        <title>A near-complete genome assembly of Cinchona calisaya.</title>
        <authorList>
            <person name="Lian D.C."/>
            <person name="Zhao X.W."/>
            <person name="Wei L."/>
        </authorList>
    </citation>
    <scope>NUCLEOTIDE SEQUENCE [LARGE SCALE GENOMIC DNA]</scope>
    <source>
        <tissue evidence="2">Nenye</tissue>
    </source>
</reference>
<protein>
    <recommendedName>
        <fullName evidence="1">RNase H type-1 domain-containing protein</fullName>
    </recommendedName>
</protein>